<dbReference type="GO" id="GO:0008270">
    <property type="term" value="F:zinc ion binding"/>
    <property type="evidence" value="ECO:0007669"/>
    <property type="project" value="UniProtKB-KW"/>
</dbReference>
<feature type="compositionally biased region" description="Polar residues" evidence="2">
    <location>
        <begin position="390"/>
        <end position="399"/>
    </location>
</feature>
<keyword evidence="1" id="KW-0479">Metal-binding</keyword>
<evidence type="ECO:0000256" key="1">
    <source>
        <dbReference type="PROSITE-ProRule" id="PRU00047"/>
    </source>
</evidence>
<feature type="domain" description="CCHC-type" evidence="3">
    <location>
        <begin position="322"/>
        <end position="337"/>
    </location>
</feature>
<keyword evidence="1" id="KW-0863">Zinc-finger</keyword>
<feature type="region of interest" description="Disordered" evidence="2">
    <location>
        <begin position="372"/>
        <end position="453"/>
    </location>
</feature>
<protein>
    <recommendedName>
        <fullName evidence="3">CCHC-type domain-containing protein</fullName>
    </recommendedName>
</protein>
<dbReference type="PROSITE" id="PS50158">
    <property type="entry name" value="ZF_CCHC"/>
    <property type="match status" value="1"/>
</dbReference>
<gene>
    <name evidence="4" type="ORF">LTRI10_LOCUS33740</name>
</gene>
<feature type="compositionally biased region" description="Polar residues" evidence="2">
    <location>
        <begin position="25"/>
        <end position="34"/>
    </location>
</feature>
<dbReference type="PANTHER" id="PTHR31286">
    <property type="entry name" value="GLYCINE-RICH CELL WALL STRUCTURAL PROTEIN 1.8-LIKE"/>
    <property type="match status" value="1"/>
</dbReference>
<dbReference type="AlphaFoldDB" id="A0AAV2F609"/>
<evidence type="ECO:0000256" key="2">
    <source>
        <dbReference type="SAM" id="MobiDB-lite"/>
    </source>
</evidence>
<dbReference type="InterPro" id="IPR040256">
    <property type="entry name" value="At4g02000-like"/>
</dbReference>
<sequence length="453" mass="50793">MTSLVPGASLPDPRPPDANAGSRRPPQTTSSPNSKADREMQQAKKRAKAMKANPLFEAALDMEETVEMEGIHGQDDVDGTQNPVRTPLVSAWGQGNKLFSDVLQEDVWYVAESDSEDVNAAMHEDDLDDEIPEDDDPKCPTIPFKAMEKLRYRRKWRSTLIVKVLRKTFPFQAISRRLESLWAKCGTLQISSLSWGFYVVRFTSQMDYEQAAQGGPWTMGGHYITVRPWRKGFDPRTAEVATTMVWARLPGLPIEFINREAVEHIASRIGRAIKVDRATQNGDIGRFARVCVEVDLTKPLLSQYKIEVRTYYIEFEGLYRICTECGQYGHNSTGCPSLFQPTKEATTDKPVDEAPVKPTKLYGEWMVAKPRSQNRANKVTKQKSGGPAQAANSSPSRQVPGSRFDVLSTEEGLATEDNMELEITMRETAEVTSMGEGNTRLEHKPPVRSSYQL</sequence>
<evidence type="ECO:0000259" key="3">
    <source>
        <dbReference type="PROSITE" id="PS50158"/>
    </source>
</evidence>
<evidence type="ECO:0000313" key="5">
    <source>
        <dbReference type="Proteomes" id="UP001497516"/>
    </source>
</evidence>
<keyword evidence="1" id="KW-0862">Zinc</keyword>
<evidence type="ECO:0000313" key="4">
    <source>
        <dbReference type="EMBL" id="CAL1393145.1"/>
    </source>
</evidence>
<feature type="region of interest" description="Disordered" evidence="2">
    <location>
        <begin position="1"/>
        <end position="52"/>
    </location>
</feature>
<dbReference type="InterPro" id="IPR025558">
    <property type="entry name" value="DUF4283"/>
</dbReference>
<dbReference type="Pfam" id="PF14111">
    <property type="entry name" value="DUF4283"/>
    <property type="match status" value="1"/>
</dbReference>
<accession>A0AAV2F609</accession>
<dbReference type="Proteomes" id="UP001497516">
    <property type="component" value="Chromosome 6"/>
</dbReference>
<keyword evidence="5" id="KW-1185">Reference proteome</keyword>
<name>A0AAV2F609_9ROSI</name>
<dbReference type="GO" id="GO:0003676">
    <property type="term" value="F:nucleic acid binding"/>
    <property type="evidence" value="ECO:0007669"/>
    <property type="project" value="InterPro"/>
</dbReference>
<dbReference type="PANTHER" id="PTHR31286:SF99">
    <property type="entry name" value="DUF4283 DOMAIN-CONTAINING PROTEIN"/>
    <property type="match status" value="1"/>
</dbReference>
<reference evidence="4 5" key="1">
    <citation type="submission" date="2024-04" db="EMBL/GenBank/DDBJ databases">
        <authorList>
            <person name="Fracassetti M."/>
        </authorList>
    </citation>
    <scope>NUCLEOTIDE SEQUENCE [LARGE SCALE GENOMIC DNA]</scope>
</reference>
<proteinExistence type="predicted"/>
<dbReference type="EMBL" id="OZ034819">
    <property type="protein sequence ID" value="CAL1393145.1"/>
    <property type="molecule type" value="Genomic_DNA"/>
</dbReference>
<dbReference type="InterPro" id="IPR001878">
    <property type="entry name" value="Znf_CCHC"/>
</dbReference>
<organism evidence="4 5">
    <name type="scientific">Linum trigynum</name>
    <dbReference type="NCBI Taxonomy" id="586398"/>
    <lineage>
        <taxon>Eukaryota</taxon>
        <taxon>Viridiplantae</taxon>
        <taxon>Streptophyta</taxon>
        <taxon>Embryophyta</taxon>
        <taxon>Tracheophyta</taxon>
        <taxon>Spermatophyta</taxon>
        <taxon>Magnoliopsida</taxon>
        <taxon>eudicotyledons</taxon>
        <taxon>Gunneridae</taxon>
        <taxon>Pentapetalae</taxon>
        <taxon>rosids</taxon>
        <taxon>fabids</taxon>
        <taxon>Malpighiales</taxon>
        <taxon>Linaceae</taxon>
        <taxon>Linum</taxon>
    </lineage>
</organism>
<feature type="compositionally biased region" description="Polar residues" evidence="2">
    <location>
        <begin position="372"/>
        <end position="383"/>
    </location>
</feature>